<gene>
    <name evidence="1" type="ORF">SEA_ROWA_44</name>
</gene>
<proteinExistence type="predicted"/>
<name>A0A2H5BLV3_9CAUD</name>
<keyword evidence="2" id="KW-1185">Reference proteome</keyword>
<accession>A0A2H5BLV3</accession>
<organism evidence="1 2">
    <name type="scientific">Streptomyces phage Rowa</name>
    <dbReference type="NCBI Taxonomy" id="2059883"/>
    <lineage>
        <taxon>Viruses</taxon>
        <taxon>Duplodnaviria</taxon>
        <taxon>Heunggongvirae</taxon>
        <taxon>Uroviricota</taxon>
        <taxon>Caudoviricetes</taxon>
        <taxon>Rowavirus</taxon>
        <taxon>Rowavirus rowa</taxon>
    </lineage>
</organism>
<dbReference type="EMBL" id="MG593803">
    <property type="protein sequence ID" value="AUG87308.1"/>
    <property type="molecule type" value="Genomic_DNA"/>
</dbReference>
<dbReference type="Proteomes" id="UP000240214">
    <property type="component" value="Segment"/>
</dbReference>
<reference evidence="2" key="1">
    <citation type="submission" date="2017-11" db="EMBL/GenBank/DDBJ databases">
        <authorList>
            <person name="Han C.G."/>
        </authorList>
    </citation>
    <scope>NUCLEOTIDE SEQUENCE [LARGE SCALE GENOMIC DNA]</scope>
</reference>
<evidence type="ECO:0000313" key="2">
    <source>
        <dbReference type="Proteomes" id="UP000240214"/>
    </source>
</evidence>
<protein>
    <submittedName>
        <fullName evidence="1">Uncharacterized protein</fullName>
    </submittedName>
</protein>
<sequence>MADYRLTNGYSVRTMPKGQGQEFITYNPEGDVISSVTLFGFDAAELERDLIVANRLAQL</sequence>
<evidence type="ECO:0000313" key="1">
    <source>
        <dbReference type="EMBL" id="AUG87308.1"/>
    </source>
</evidence>